<accession>A0ABW1E1X2</accession>
<organism evidence="2 3">
    <name type="scientific">Streptomyces chlorus</name>
    <dbReference type="NCBI Taxonomy" id="887452"/>
    <lineage>
        <taxon>Bacteria</taxon>
        <taxon>Bacillati</taxon>
        <taxon>Actinomycetota</taxon>
        <taxon>Actinomycetes</taxon>
        <taxon>Kitasatosporales</taxon>
        <taxon>Streptomycetaceae</taxon>
        <taxon>Streptomyces</taxon>
    </lineage>
</organism>
<proteinExistence type="predicted"/>
<evidence type="ECO:0000313" key="3">
    <source>
        <dbReference type="Proteomes" id="UP001596180"/>
    </source>
</evidence>
<evidence type="ECO:0000256" key="1">
    <source>
        <dbReference type="SAM" id="MobiDB-lite"/>
    </source>
</evidence>
<reference evidence="3" key="1">
    <citation type="journal article" date="2019" name="Int. J. Syst. Evol. Microbiol.">
        <title>The Global Catalogue of Microorganisms (GCM) 10K type strain sequencing project: providing services to taxonomists for standard genome sequencing and annotation.</title>
        <authorList>
            <consortium name="The Broad Institute Genomics Platform"/>
            <consortium name="The Broad Institute Genome Sequencing Center for Infectious Disease"/>
            <person name="Wu L."/>
            <person name="Ma J."/>
        </authorList>
    </citation>
    <scope>NUCLEOTIDE SEQUENCE [LARGE SCALE GENOMIC DNA]</scope>
    <source>
        <strain evidence="3">JCM 10411</strain>
    </source>
</reference>
<dbReference type="EMBL" id="JBHSOA010000053">
    <property type="protein sequence ID" value="MFC5854842.1"/>
    <property type="molecule type" value="Genomic_DNA"/>
</dbReference>
<gene>
    <name evidence="2" type="ORF">ACFPZI_24555</name>
</gene>
<dbReference type="RefSeq" id="WP_381366787.1">
    <property type="nucleotide sequence ID" value="NZ_JBHSOA010000053.1"/>
</dbReference>
<keyword evidence="3" id="KW-1185">Reference proteome</keyword>
<dbReference type="Proteomes" id="UP001596180">
    <property type="component" value="Unassembled WGS sequence"/>
</dbReference>
<name>A0ABW1E1X2_9ACTN</name>
<protein>
    <submittedName>
        <fullName evidence="2">Uncharacterized protein</fullName>
    </submittedName>
</protein>
<comment type="caution">
    <text evidence="2">The sequence shown here is derived from an EMBL/GenBank/DDBJ whole genome shotgun (WGS) entry which is preliminary data.</text>
</comment>
<evidence type="ECO:0000313" key="2">
    <source>
        <dbReference type="EMBL" id="MFC5854842.1"/>
    </source>
</evidence>
<feature type="region of interest" description="Disordered" evidence="1">
    <location>
        <begin position="34"/>
        <end position="73"/>
    </location>
</feature>
<feature type="compositionally biased region" description="Low complexity" evidence="1">
    <location>
        <begin position="49"/>
        <end position="60"/>
    </location>
</feature>
<sequence length="108" mass="11490">MRAALLKRAFEGRLVAQHPEEESAAPLLARIATERAAQSKPKRTRKAPAQRAAEAAGPEPTLAPALEDADSGLPPEEIVRDLQSALNEFTAIARSLGGEVDVPEAEVE</sequence>